<accession>A0A5J9V4X7</accession>
<name>A0A5J9V4X7_9POAL</name>
<dbReference type="InterPro" id="IPR029063">
    <property type="entry name" value="SAM-dependent_MTases_sf"/>
</dbReference>
<reference evidence="1 2" key="1">
    <citation type="journal article" date="2019" name="Sci. Rep.">
        <title>A high-quality genome of Eragrostis curvula grass provides insights into Poaceae evolution and supports new strategies to enhance forage quality.</title>
        <authorList>
            <person name="Carballo J."/>
            <person name="Santos B.A.C.M."/>
            <person name="Zappacosta D."/>
            <person name="Garbus I."/>
            <person name="Selva J.P."/>
            <person name="Gallo C.A."/>
            <person name="Diaz A."/>
            <person name="Albertini E."/>
            <person name="Caccamo M."/>
            <person name="Echenique V."/>
        </authorList>
    </citation>
    <scope>NUCLEOTIDE SEQUENCE [LARGE SCALE GENOMIC DNA]</scope>
    <source>
        <strain evidence="2">cv. Victoria</strain>
        <tissue evidence="1">Leaf</tissue>
    </source>
</reference>
<dbReference type="OrthoDB" id="3265906at2759"/>
<dbReference type="AlphaFoldDB" id="A0A5J9V4X7"/>
<dbReference type="EMBL" id="RWGY01000011">
    <property type="protein sequence ID" value="TVU30441.1"/>
    <property type="molecule type" value="Genomic_DNA"/>
</dbReference>
<sequence length="170" mass="19499">LILSMHQFCSLDHVFEEWGYWHRDIGIGFNFNIAYLRYADHKGILVIDELSRSNKHFDLLIVSFLNFLVNDFLVLYSQASDPITASIEYRCTTAEELVKQKRQFDAVISLEVIEHVANPLEFCESLSALTFPNGATMVSTINRSMKSYATAIVAAEYNLRWVSNYPSCML</sequence>
<gene>
    <name evidence="1" type="ORF">EJB05_22065</name>
</gene>
<proteinExistence type="predicted"/>
<feature type="non-terminal residue" evidence="1">
    <location>
        <position position="1"/>
    </location>
</feature>
<organism evidence="1 2">
    <name type="scientific">Eragrostis curvula</name>
    <name type="common">weeping love grass</name>
    <dbReference type="NCBI Taxonomy" id="38414"/>
    <lineage>
        <taxon>Eukaryota</taxon>
        <taxon>Viridiplantae</taxon>
        <taxon>Streptophyta</taxon>
        <taxon>Embryophyta</taxon>
        <taxon>Tracheophyta</taxon>
        <taxon>Spermatophyta</taxon>
        <taxon>Magnoliopsida</taxon>
        <taxon>Liliopsida</taxon>
        <taxon>Poales</taxon>
        <taxon>Poaceae</taxon>
        <taxon>PACMAD clade</taxon>
        <taxon>Chloridoideae</taxon>
        <taxon>Eragrostideae</taxon>
        <taxon>Eragrostidinae</taxon>
        <taxon>Eragrostis</taxon>
    </lineage>
</organism>
<keyword evidence="2" id="KW-1185">Reference proteome</keyword>
<protein>
    <recommendedName>
        <fullName evidence="3">Methyltransferase type 11 domain-containing protein</fullName>
    </recommendedName>
</protein>
<dbReference type="Proteomes" id="UP000324897">
    <property type="component" value="Chromosome 1"/>
</dbReference>
<evidence type="ECO:0000313" key="1">
    <source>
        <dbReference type="EMBL" id="TVU30441.1"/>
    </source>
</evidence>
<dbReference type="Pfam" id="PF13489">
    <property type="entry name" value="Methyltransf_23"/>
    <property type="match status" value="1"/>
</dbReference>
<comment type="caution">
    <text evidence="1">The sequence shown here is derived from an EMBL/GenBank/DDBJ whole genome shotgun (WGS) entry which is preliminary data.</text>
</comment>
<dbReference type="Gene3D" id="3.40.50.150">
    <property type="entry name" value="Vaccinia Virus protein VP39"/>
    <property type="match status" value="1"/>
</dbReference>
<evidence type="ECO:0008006" key="3">
    <source>
        <dbReference type="Google" id="ProtNLM"/>
    </source>
</evidence>
<dbReference type="SUPFAM" id="SSF53335">
    <property type="entry name" value="S-adenosyl-L-methionine-dependent methyltransferases"/>
    <property type="match status" value="1"/>
</dbReference>
<evidence type="ECO:0000313" key="2">
    <source>
        <dbReference type="Proteomes" id="UP000324897"/>
    </source>
</evidence>